<reference evidence="1 2" key="1">
    <citation type="journal article" date="2012" name="Science">
        <title>The Paleozoic origin of enzymatic lignin decomposition reconstructed from 31 fungal genomes.</title>
        <authorList>
            <person name="Floudas D."/>
            <person name="Binder M."/>
            <person name="Riley R."/>
            <person name="Barry K."/>
            <person name="Blanchette R.A."/>
            <person name="Henrissat B."/>
            <person name="Martinez A.T."/>
            <person name="Otillar R."/>
            <person name="Spatafora J.W."/>
            <person name="Yadav J.S."/>
            <person name="Aerts A."/>
            <person name="Benoit I."/>
            <person name="Boyd A."/>
            <person name="Carlson A."/>
            <person name="Copeland A."/>
            <person name="Coutinho P.M."/>
            <person name="de Vries R.P."/>
            <person name="Ferreira P."/>
            <person name="Findley K."/>
            <person name="Foster B."/>
            <person name="Gaskell J."/>
            <person name="Glotzer D."/>
            <person name="Gorecki P."/>
            <person name="Heitman J."/>
            <person name="Hesse C."/>
            <person name="Hori C."/>
            <person name="Igarashi K."/>
            <person name="Jurgens J.A."/>
            <person name="Kallen N."/>
            <person name="Kersten P."/>
            <person name="Kohler A."/>
            <person name="Kuees U."/>
            <person name="Kumar T.K.A."/>
            <person name="Kuo A."/>
            <person name="LaButti K."/>
            <person name="Larrondo L.F."/>
            <person name="Lindquist E."/>
            <person name="Ling A."/>
            <person name="Lombard V."/>
            <person name="Lucas S."/>
            <person name="Lundell T."/>
            <person name="Martin R."/>
            <person name="McLaughlin D.J."/>
            <person name="Morgenstern I."/>
            <person name="Morin E."/>
            <person name="Murat C."/>
            <person name="Nagy L.G."/>
            <person name="Nolan M."/>
            <person name="Ohm R.A."/>
            <person name="Patyshakuliyeva A."/>
            <person name="Rokas A."/>
            <person name="Ruiz-Duenas F.J."/>
            <person name="Sabat G."/>
            <person name="Salamov A."/>
            <person name="Samejima M."/>
            <person name="Schmutz J."/>
            <person name="Slot J.C."/>
            <person name="St John F."/>
            <person name="Stenlid J."/>
            <person name="Sun H."/>
            <person name="Sun S."/>
            <person name="Syed K."/>
            <person name="Tsang A."/>
            <person name="Wiebenga A."/>
            <person name="Young D."/>
            <person name="Pisabarro A."/>
            <person name="Eastwood D.C."/>
            <person name="Martin F."/>
            <person name="Cullen D."/>
            <person name="Grigoriev I.V."/>
            <person name="Hibbett D.S."/>
        </authorList>
    </citation>
    <scope>NUCLEOTIDE SEQUENCE [LARGE SCALE GENOMIC DNA]</scope>
    <source>
        <strain evidence="1 2">MD-104</strain>
    </source>
</reference>
<dbReference type="EMBL" id="KB468146">
    <property type="protein sequence ID" value="PCH43797.1"/>
    <property type="molecule type" value="Genomic_DNA"/>
</dbReference>
<evidence type="ECO:0000313" key="2">
    <source>
        <dbReference type="Proteomes" id="UP000218811"/>
    </source>
</evidence>
<dbReference type="InterPro" id="IPR036047">
    <property type="entry name" value="F-box-like_dom_sf"/>
</dbReference>
<dbReference type="OMA" id="RSSMANI"/>
<proteinExistence type="predicted"/>
<protein>
    <recommendedName>
        <fullName evidence="3">F-box domain-containing protein</fullName>
    </recommendedName>
</protein>
<dbReference type="Proteomes" id="UP000218811">
    <property type="component" value="Unassembled WGS sequence"/>
</dbReference>
<dbReference type="InterPro" id="IPR032675">
    <property type="entry name" value="LRR_dom_sf"/>
</dbReference>
<organism evidence="1 2">
    <name type="scientific">Wolfiporia cocos (strain MD-104)</name>
    <name type="common">Brown rot fungus</name>
    <dbReference type="NCBI Taxonomy" id="742152"/>
    <lineage>
        <taxon>Eukaryota</taxon>
        <taxon>Fungi</taxon>
        <taxon>Dikarya</taxon>
        <taxon>Basidiomycota</taxon>
        <taxon>Agaricomycotina</taxon>
        <taxon>Agaricomycetes</taxon>
        <taxon>Polyporales</taxon>
        <taxon>Phaeolaceae</taxon>
        <taxon>Wolfiporia</taxon>
    </lineage>
</organism>
<gene>
    <name evidence="1" type="ORF">WOLCODRAFT_138589</name>
</gene>
<evidence type="ECO:0008006" key="3">
    <source>
        <dbReference type="Google" id="ProtNLM"/>
    </source>
</evidence>
<dbReference type="AlphaFoldDB" id="A0A2H3K5U0"/>
<dbReference type="SUPFAM" id="SSF52047">
    <property type="entry name" value="RNI-like"/>
    <property type="match status" value="1"/>
</dbReference>
<dbReference type="Gene3D" id="3.80.10.10">
    <property type="entry name" value="Ribonuclease Inhibitor"/>
    <property type="match status" value="1"/>
</dbReference>
<keyword evidence="2" id="KW-1185">Reference proteome</keyword>
<dbReference type="OrthoDB" id="2835132at2759"/>
<dbReference type="STRING" id="742152.A0A2H3K5U0"/>
<sequence length="405" mass="46294">MALHQPTSSTSFTVGLPPELNDKIIDCLRGDVETLSACSLTCRCWQPRAQFHIFRTVILCPETYRPFARLLQSSPHLGHNVRALIFMHHGMYKSEEDESIAESMEVLSFIIQNAPLVRRLDYRLADLKHWLGPLLVELRAVEEVRMDQCSIPNLTALADMLCGFPRLKKLRIGDLYLPMNHRTADEDIVVVSPQRPLVSHPEIEVLRLSSGLVGGDIICAHFTKFLFADSMLSRLHTLEMNIRRHEDGLFWGHLLQTLGSVLQHLYFSLEPHDDSTDLTHIPLSLAPCTGLRTLSFWSLKLRPEVSVSTLVWVPLLLDQLRAPQLEQINFRIRAGGAEPPDMENLDWARIGDILCGQRFVNLKKVTFEIFRGAELRNKIIPFIKGRMPGLEARGITRYFHRYHET</sequence>
<name>A0A2H3K5U0_WOLCO</name>
<dbReference type="SUPFAM" id="SSF81383">
    <property type="entry name" value="F-box domain"/>
    <property type="match status" value="1"/>
</dbReference>
<evidence type="ECO:0000313" key="1">
    <source>
        <dbReference type="EMBL" id="PCH43797.1"/>
    </source>
</evidence>
<accession>A0A2H3K5U0</accession>